<dbReference type="PANTHER" id="PTHR43201">
    <property type="entry name" value="ACYL-COA SYNTHETASE"/>
    <property type="match status" value="1"/>
</dbReference>
<dbReference type="Gene3D" id="3.40.50.970">
    <property type="match status" value="2"/>
</dbReference>
<name>A0A1A8W124_PLAOA</name>
<feature type="region of interest" description="Disordered" evidence="5">
    <location>
        <begin position="1189"/>
        <end position="1210"/>
    </location>
</feature>
<dbReference type="EMBL" id="FLQV01000523">
    <property type="protein sequence ID" value="SBS94428.1"/>
    <property type="molecule type" value="Genomic_DNA"/>
</dbReference>
<evidence type="ECO:0000259" key="6">
    <source>
        <dbReference type="Pfam" id="PF00205"/>
    </source>
</evidence>
<feature type="domain" description="Thiamine pyrophosphate enzyme TPP-binding" evidence="8">
    <location>
        <begin position="1296"/>
        <end position="1432"/>
    </location>
</feature>
<dbReference type="GO" id="GO:0000287">
    <property type="term" value="F:magnesium ion binding"/>
    <property type="evidence" value="ECO:0007669"/>
    <property type="project" value="InterPro"/>
</dbReference>
<dbReference type="SUPFAM" id="SSF52467">
    <property type="entry name" value="DHS-like NAD/FAD-binding domain"/>
    <property type="match status" value="1"/>
</dbReference>
<evidence type="ECO:0000259" key="7">
    <source>
        <dbReference type="Pfam" id="PF00501"/>
    </source>
</evidence>
<evidence type="ECO:0000256" key="4">
    <source>
        <dbReference type="ARBA" id="ARBA00023052"/>
    </source>
</evidence>
<dbReference type="GO" id="GO:0030976">
    <property type="term" value="F:thiamine pyrophosphate binding"/>
    <property type="evidence" value="ECO:0007669"/>
    <property type="project" value="InterPro"/>
</dbReference>
<evidence type="ECO:0000256" key="5">
    <source>
        <dbReference type="SAM" id="MobiDB-lite"/>
    </source>
</evidence>
<accession>A0A1A8W124</accession>
<dbReference type="Pfam" id="PF00501">
    <property type="entry name" value="AMP-binding"/>
    <property type="match status" value="1"/>
</dbReference>
<dbReference type="Pfam" id="PF00205">
    <property type="entry name" value="TPP_enzyme_M"/>
    <property type="match status" value="1"/>
</dbReference>
<dbReference type="CDD" id="cd07035">
    <property type="entry name" value="TPP_PYR_POX_like"/>
    <property type="match status" value="1"/>
</dbReference>
<dbReference type="GO" id="GO:0031956">
    <property type="term" value="F:medium-chain fatty acid-CoA ligase activity"/>
    <property type="evidence" value="ECO:0007669"/>
    <property type="project" value="TreeGrafter"/>
</dbReference>
<evidence type="ECO:0000259" key="8">
    <source>
        <dbReference type="Pfam" id="PF02775"/>
    </source>
</evidence>
<evidence type="ECO:0000256" key="1">
    <source>
        <dbReference type="ARBA" id="ARBA00006432"/>
    </source>
</evidence>
<evidence type="ECO:0000313" key="12">
    <source>
        <dbReference type="Proteomes" id="UP000078546"/>
    </source>
</evidence>
<feature type="domain" description="AMP-dependent synthetase/ligase" evidence="7">
    <location>
        <begin position="80"/>
        <end position="479"/>
    </location>
</feature>
<evidence type="ECO:0000313" key="10">
    <source>
        <dbReference type="EMBL" id="SBS85351.1"/>
    </source>
</evidence>
<comment type="similarity">
    <text evidence="1">Belongs to the ATP-dependent AMP-binding enzyme family.</text>
</comment>
<feature type="compositionally biased region" description="Polar residues" evidence="5">
    <location>
        <begin position="1193"/>
        <end position="1210"/>
    </location>
</feature>
<dbReference type="InterPro" id="IPR000873">
    <property type="entry name" value="AMP-dep_synth/lig_dom"/>
</dbReference>
<dbReference type="Proteomes" id="UP000078560">
    <property type="component" value="Unassembled WGS sequence"/>
</dbReference>
<evidence type="ECO:0000313" key="11">
    <source>
        <dbReference type="EMBL" id="SBS94428.1"/>
    </source>
</evidence>
<dbReference type="Gene3D" id="3.30.300.30">
    <property type="match status" value="1"/>
</dbReference>
<protein>
    <submittedName>
        <fullName evidence="10">Acyl-CoA synthetase, putative</fullName>
    </submittedName>
</protein>
<comment type="similarity">
    <text evidence="2">Belongs to the TPP enzyme family.</text>
</comment>
<sequence length="1490" mass="171013">MNFSKEDPVTHIKKCALEIEEEISYCPGGEKKEENGKIKGGKIKNEEEVCYESVFLKVIMAIESTLRNFLALENVNDRYIIDLNTDKKEFSYAELNEEIANLQRYFQSINIQKGDAISIILFNSIEYILSFLSINFSGNICLPLNTNLKKDEYIKYLVNNCKYIIIHDYDENNENYCNIRKKHSYYKNVCIAIEEMTEEYNIGLIKIKKHKTKPYFTYSYKSNLPNESGTAQQEQQTEDTLHSGDTRHAGVCLHLHTSGTTSKVKIVQLTNDNIKTTISNITNSYQISRNDNTVIVMPLYHVHGLIGVLLPIVYAKGNVLFQAGHSFGASEFWKNVIDYNITYFSAIPTILKILLIRYDNDYTVEGSNGIKEKIKHKLRFIRTSSSYLDEQMEKEIEEKFETTVLQAYGMTEACHQVSSNKFIVENVEGLTHPHVCKKYKSVGIPNVGVVIYNHERQKICRYNELGEICINGKNVMHGYKEGKDNDNIFVYVNTVEDRVNYMIGNKFLEIAENVPFFKTGDIGYVDEENFLFISGRIKDIINRGGEKILPNEIDDVLRGNPMVRDCLTFGSPDEVYGEVINTAVILRHPLVPPDTSDERAPGGSGGSSDICGNCGNCGNCSFCGNCDSGGSFDSSQDCDSNRGDDSSRDSSRDSDNGGNGEPRGPGEEAGFDVQTSVDLNLKHYWRAKELEKFMKSELADFKVPKKIYFVNNFLKTDTGKISRKKVSEGMEMLKKEEIKTFDVIALILKKYEVDCIYGLYGIPVNRVISSFLKNNIYYISFRNEINAALSCNYVNYFDLDWKKKKIGILLTCSGPAFVNTLSGMYNAKVNNFPMILISFENFINDELSLFEKYNNFQYFPQIDLLKSTKEICKETYHVHSLESFADQFHRCIHMSQISKCPVYLNIDYKVIGEKVTLEKAIETLEISDKFSRVYFQYTLSDMLPNEEEAVFIKTLHTFCNIYKSNKKGVIFLGINCNHGIKYVLKIAELLMLPIYTNTMARSFVKENYVYNANPCKSYLFENIDFCIAIGTVFNFYFNFGNFPNCKKKNMICIDINNDKYKEDEDNVQISNYFFFFDLYNILKKLYFHIKSSDIMMTNLDARQQWVENISQAKKKSIQKFCNQVHTNYLSDEKFTMEQTLIILRHILINYYFAKNDIDPSYRNYFINYLRMAKHKHVADFVDVGMPKEKANTQKKSQGGMSKSGTSELPRLNQTGETQMDALNMSDEEFPQVDCDLSESSCDMESAAEELAQGIYLGVSKRKKKKKCKYLSKEATKRVIITNEGSITLLLGIVYLPKFGPFNYVIPQANGMMGVSMNAAICAALENPKNIVFSILGDSSFGFTSNEIETMCRLKLQIVIIIFNNNGIYGDRDFKTKKKNFLGKNATYFYLQNPSALYHFSHYENYIIAHGGYGCYIDNKKEFIKQMKRVTSKKFRHFPVLLNVIVEDAGFPNLQKWQYFHQSLDLSINIFGFPTYDFTRMPHRLKITNGK</sequence>
<reference evidence="12 13" key="1">
    <citation type="submission" date="2016-05" db="EMBL/GenBank/DDBJ databases">
        <authorList>
            <person name="Naeem Raeece"/>
        </authorList>
    </citation>
    <scope>NUCLEOTIDE SEQUENCE [LARGE SCALE GENOMIC DNA]</scope>
</reference>
<evidence type="ECO:0000313" key="13">
    <source>
        <dbReference type="Proteomes" id="UP000078560"/>
    </source>
</evidence>
<dbReference type="InterPro" id="IPR029061">
    <property type="entry name" value="THDP-binding"/>
</dbReference>
<dbReference type="Proteomes" id="UP000078546">
    <property type="component" value="Unassembled WGS sequence"/>
</dbReference>
<feature type="compositionally biased region" description="Basic and acidic residues" evidence="5">
    <location>
        <begin position="639"/>
        <end position="655"/>
    </location>
</feature>
<dbReference type="GO" id="GO:0006631">
    <property type="term" value="P:fatty acid metabolic process"/>
    <property type="evidence" value="ECO:0007669"/>
    <property type="project" value="TreeGrafter"/>
</dbReference>
<gene>
    <name evidence="11" type="ORF">POVCU1_028300</name>
    <name evidence="10" type="ORF">POVCU2_0031000</name>
</gene>
<feature type="domain" description="Thiamine pyrophosphate enzyme N-terminal TPP-binding" evidence="9">
    <location>
        <begin position="739"/>
        <end position="846"/>
    </location>
</feature>
<evidence type="ECO:0000256" key="3">
    <source>
        <dbReference type="ARBA" id="ARBA00022598"/>
    </source>
</evidence>
<dbReference type="InterPro" id="IPR012001">
    <property type="entry name" value="Thiamin_PyroP_enz_TPP-bd_dom"/>
</dbReference>
<keyword evidence="3" id="KW-0436">Ligase</keyword>
<reference evidence="10" key="2">
    <citation type="submission" date="2016-05" db="EMBL/GenBank/DDBJ databases">
        <authorList>
            <person name="Lavstsen T."/>
            <person name="Jespersen J.S."/>
        </authorList>
    </citation>
    <scope>NUCLEOTIDE SEQUENCE [LARGE SCALE GENOMIC DNA]</scope>
</reference>
<dbReference type="SUPFAM" id="SSF52518">
    <property type="entry name" value="Thiamin diphosphate-binding fold (THDP-binding)"/>
    <property type="match status" value="2"/>
</dbReference>
<dbReference type="InterPro" id="IPR042099">
    <property type="entry name" value="ANL_N_sf"/>
</dbReference>
<dbReference type="Pfam" id="PF02776">
    <property type="entry name" value="TPP_enzyme_N"/>
    <property type="match status" value="1"/>
</dbReference>
<keyword evidence="4" id="KW-0786">Thiamine pyrophosphate</keyword>
<evidence type="ECO:0000259" key="9">
    <source>
        <dbReference type="Pfam" id="PF02776"/>
    </source>
</evidence>
<dbReference type="InterPro" id="IPR029035">
    <property type="entry name" value="DHS-like_NAD/FAD-binding_dom"/>
</dbReference>
<dbReference type="InterPro" id="IPR011766">
    <property type="entry name" value="TPP_enzyme_TPP-bd"/>
</dbReference>
<evidence type="ECO:0000256" key="2">
    <source>
        <dbReference type="ARBA" id="ARBA00007812"/>
    </source>
</evidence>
<dbReference type="Gene3D" id="3.40.50.12780">
    <property type="entry name" value="N-terminal domain of ligase-like"/>
    <property type="match status" value="1"/>
</dbReference>
<dbReference type="EMBL" id="FLQU01000415">
    <property type="protein sequence ID" value="SBS85351.1"/>
    <property type="molecule type" value="Genomic_DNA"/>
</dbReference>
<dbReference type="InterPro" id="IPR045851">
    <property type="entry name" value="AMP-bd_C_sf"/>
</dbReference>
<feature type="domain" description="Thiamine pyrophosphate enzyme central" evidence="6">
    <location>
        <begin position="963"/>
        <end position="1062"/>
    </location>
</feature>
<feature type="region of interest" description="Disordered" evidence="5">
    <location>
        <begin position="634"/>
        <end position="672"/>
    </location>
</feature>
<dbReference type="Pfam" id="PF02775">
    <property type="entry name" value="TPP_enzyme_C"/>
    <property type="match status" value="1"/>
</dbReference>
<organism evidence="10 13">
    <name type="scientific">Plasmodium ovale curtisi</name>
    <dbReference type="NCBI Taxonomy" id="864141"/>
    <lineage>
        <taxon>Eukaryota</taxon>
        <taxon>Sar</taxon>
        <taxon>Alveolata</taxon>
        <taxon>Apicomplexa</taxon>
        <taxon>Aconoidasida</taxon>
        <taxon>Haemosporida</taxon>
        <taxon>Plasmodiidae</taxon>
        <taxon>Plasmodium</taxon>
        <taxon>Plasmodium (Plasmodium)</taxon>
    </lineage>
</organism>
<dbReference type="SUPFAM" id="SSF56801">
    <property type="entry name" value="Acetyl-CoA synthetase-like"/>
    <property type="match status" value="1"/>
</dbReference>
<dbReference type="PANTHER" id="PTHR43201:SF5">
    <property type="entry name" value="MEDIUM-CHAIN ACYL-COA LIGASE ACSF2, MITOCHONDRIAL"/>
    <property type="match status" value="1"/>
</dbReference>
<dbReference type="InterPro" id="IPR012000">
    <property type="entry name" value="Thiamin_PyroP_enz_cen_dom"/>
</dbReference>
<proteinExistence type="inferred from homology"/>
<dbReference type="Gene3D" id="3.40.50.1220">
    <property type="entry name" value="TPP-binding domain"/>
    <property type="match status" value="1"/>
</dbReference>